<proteinExistence type="predicted"/>
<comment type="caution">
    <text evidence="1">The sequence shown here is derived from an EMBL/GenBank/DDBJ whole genome shotgun (WGS) entry which is preliminary data.</text>
</comment>
<reference evidence="1 2" key="1">
    <citation type="submission" date="2020-08" db="EMBL/GenBank/DDBJ databases">
        <title>Sequencing the genomes of 1000 actinobacteria strains.</title>
        <authorList>
            <person name="Klenk H.-P."/>
        </authorList>
    </citation>
    <scope>NUCLEOTIDE SEQUENCE [LARGE SCALE GENOMIC DNA]</scope>
    <source>
        <strain evidence="1 2">DSM 44551</strain>
    </source>
</reference>
<gene>
    <name evidence="1" type="ORF">HDA36_001053</name>
</gene>
<protein>
    <recommendedName>
        <fullName evidence="3">Transposase</fullName>
    </recommendedName>
</protein>
<name>A0A7W8QIP8_9ACTN</name>
<evidence type="ECO:0008006" key="3">
    <source>
        <dbReference type="Google" id="ProtNLM"/>
    </source>
</evidence>
<sequence length="150" mass="17219">MTQDLSSLARALYARTEHLLKHRPDLAPRRPRIGFHPRLSDAELATLALMQALLGYTSEARRLRYARTHLSEQFPYLPQQPGYNKRLRKASGLIRHLIRHLATDTTAWTDDVWVVDSTPVECARSRETVKRSDLVGWAQYGYCACTWCAP</sequence>
<accession>A0A7W8QIP8</accession>
<dbReference type="EMBL" id="JACHDB010000001">
    <property type="protein sequence ID" value="MBB5430969.1"/>
    <property type="molecule type" value="Genomic_DNA"/>
</dbReference>
<keyword evidence="2" id="KW-1185">Reference proteome</keyword>
<organism evidence="1 2">
    <name type="scientific">Nocardiopsis composta</name>
    <dbReference type="NCBI Taxonomy" id="157465"/>
    <lineage>
        <taxon>Bacteria</taxon>
        <taxon>Bacillati</taxon>
        <taxon>Actinomycetota</taxon>
        <taxon>Actinomycetes</taxon>
        <taxon>Streptosporangiales</taxon>
        <taxon>Nocardiopsidaceae</taxon>
        <taxon>Nocardiopsis</taxon>
    </lineage>
</organism>
<evidence type="ECO:0000313" key="1">
    <source>
        <dbReference type="EMBL" id="MBB5430969.1"/>
    </source>
</evidence>
<dbReference type="AlphaFoldDB" id="A0A7W8QIP8"/>
<evidence type="ECO:0000313" key="2">
    <source>
        <dbReference type="Proteomes" id="UP000572635"/>
    </source>
</evidence>
<dbReference type="Proteomes" id="UP000572635">
    <property type="component" value="Unassembled WGS sequence"/>
</dbReference>